<keyword evidence="3" id="KW-1185">Reference proteome</keyword>
<gene>
    <name evidence="2" type="ORF">ANCDUO_04390</name>
</gene>
<dbReference type="EMBL" id="KN727620">
    <property type="protein sequence ID" value="KIH65287.1"/>
    <property type="molecule type" value="Genomic_DNA"/>
</dbReference>
<dbReference type="Proteomes" id="UP000054047">
    <property type="component" value="Unassembled WGS sequence"/>
</dbReference>
<organism evidence="2 3">
    <name type="scientific">Ancylostoma duodenale</name>
    <dbReference type="NCBI Taxonomy" id="51022"/>
    <lineage>
        <taxon>Eukaryota</taxon>
        <taxon>Metazoa</taxon>
        <taxon>Ecdysozoa</taxon>
        <taxon>Nematoda</taxon>
        <taxon>Chromadorea</taxon>
        <taxon>Rhabditida</taxon>
        <taxon>Rhabditina</taxon>
        <taxon>Rhabditomorpha</taxon>
        <taxon>Strongyloidea</taxon>
        <taxon>Ancylostomatidae</taxon>
        <taxon>Ancylostomatinae</taxon>
        <taxon>Ancylostoma</taxon>
    </lineage>
</organism>
<reference evidence="2 3" key="1">
    <citation type="submission" date="2013-12" db="EMBL/GenBank/DDBJ databases">
        <title>Draft genome of the parsitic nematode Ancylostoma duodenale.</title>
        <authorList>
            <person name="Mitreva M."/>
        </authorList>
    </citation>
    <scope>NUCLEOTIDE SEQUENCE [LARGE SCALE GENOMIC DNA]</scope>
    <source>
        <strain evidence="2 3">Zhejiang</strain>
    </source>
</reference>
<evidence type="ECO:0000256" key="1">
    <source>
        <dbReference type="SAM" id="MobiDB-lite"/>
    </source>
</evidence>
<evidence type="ECO:0000313" key="2">
    <source>
        <dbReference type="EMBL" id="KIH65287.1"/>
    </source>
</evidence>
<dbReference type="AlphaFoldDB" id="A0A0C2DRC6"/>
<name>A0A0C2DRC6_9BILA</name>
<sequence>MIEVCMLKGLKLIAGQSIGANTIQCDNSNALCYNMTANTGALLDIAKAGCSLWRCMLDVKVAKLAKLEPYEPEALALDWLARDKCISTVFHNIPISLCCCSTNRCNVGEGDGGFQSVFDKLWKRVQYGWNAEPELDHRQEVKQQWSKEEVARKFNSSDLDDDLPSSTTRGDRHSSHSPHSTHSTPSTHTMQGEIHIP</sequence>
<feature type="compositionally biased region" description="Low complexity" evidence="1">
    <location>
        <begin position="177"/>
        <end position="189"/>
    </location>
</feature>
<feature type="region of interest" description="Disordered" evidence="1">
    <location>
        <begin position="152"/>
        <end position="197"/>
    </location>
</feature>
<protein>
    <submittedName>
        <fullName evidence="2">Uncharacterized protein</fullName>
    </submittedName>
</protein>
<dbReference type="PANTHER" id="PTHR21749">
    <property type="entry name" value="PRION-LIKE- Q/N-RICH -DOMAIN-BEARING PROTEIN PROTEIN 24"/>
    <property type="match status" value="1"/>
</dbReference>
<proteinExistence type="predicted"/>
<dbReference type="PANTHER" id="PTHR21749:SF8">
    <property type="entry name" value="ACTIVIN_RECP DOMAIN-CONTAINING PROTEIN"/>
    <property type="match status" value="1"/>
</dbReference>
<evidence type="ECO:0000313" key="3">
    <source>
        <dbReference type="Proteomes" id="UP000054047"/>
    </source>
</evidence>
<dbReference type="OrthoDB" id="5847782at2759"/>
<accession>A0A0C2DRC6</accession>